<proteinExistence type="predicted"/>
<sequence length="960" mass="99791">MLALAPDAGSARGARAVAGAGSWDGGGVSGELLWGSCRGSGTRPYQACVDLSGPAYRCSCPSRKFPCKHALGLMLRWATGEVEEAQAPAWVREWQQAREARASRAAARPADEAAPSGPVDVAAAERRAAQRAERVAGGVAELDRWLLDQLTHGLAAVEPAGDGPFEAMAARLVDAQAPGLAEAVRRAGRAVGVGPRWAERLLARLAALRLLVTGHARLAELPDGLAATVRSRIGFPVSTEQVLAGPPVRDRWQVVGQSHSADERLLTRRTWLLGAAGGRPALVLAFAPLGRSLPPEAPPGTAFEADLCFYPGAAPVRAVVAARHGEPAPIDAPAGARSVREALAGVAALRAADPWLGDVPVLLRDVRPAGTDRLVDADRDALDLRPGPEPPWWLLAVSGGAPLTVAGELGASGLRVLSAWPSGPGERFAAAPPGADDPAADGEARAHPQLPADLVSAALVGTGRRPWGGGPVAVGGRELTVAGGATGAAALLDAAAVAVAYRQSGPVPVAGAVADEPAGPETRPVVPPAAAARLDRLLRGTGVPGGPGTATDLLDGWLRAAAERGFRVPADALPALLDRGHRHTALRPAVALLAGRRGAWLAERRPEWAYLRVESADAAQPRPDDWETGTPGERVAFLTALRRRDPAAGLDLLTATFDAEAPDDRARLLRALAEGLGPADEPLLERALRDRRAEVRAGAAELLAALPGSRLTARMAARATAAVRVEHRALGRDRWVVDPPAEFDPGLRRDGVTPPARGTDARAELLVEVVARTPLSTWTALADRSPAQVLAMPVTEAWAPALRRGLTRAAVAAGDAEWAQALAGTAERGRPVGPDDDLVTLAARGLLPAEWVATHLVPALARDPGVARRVLAGVPTPWPEPVARAVYAAVEAVARAGTFSWQLRELCALAATGMPVAWAPPLARLAEGLTARAPDKRAGALVTTLAAALTFRHDMTEELR</sequence>
<keyword evidence="1" id="KW-0863">Zinc-finger</keyword>
<comment type="caution">
    <text evidence="3">The sequence shown here is derived from an EMBL/GenBank/DDBJ whole genome shotgun (WGS) entry which is preliminary data.</text>
</comment>
<keyword evidence="4" id="KW-1185">Reference proteome</keyword>
<evidence type="ECO:0000259" key="2">
    <source>
        <dbReference type="PROSITE" id="PS50966"/>
    </source>
</evidence>
<dbReference type="Pfam" id="PF18944">
    <property type="entry name" value="DUF5691"/>
    <property type="match status" value="1"/>
</dbReference>
<dbReference type="InterPro" id="IPR007527">
    <property type="entry name" value="Znf_SWIM"/>
</dbReference>
<protein>
    <submittedName>
        <fullName evidence="3">SWIM zinc finger family protein</fullName>
    </submittedName>
</protein>
<dbReference type="PROSITE" id="PS50966">
    <property type="entry name" value="ZF_SWIM"/>
    <property type="match status" value="1"/>
</dbReference>
<organism evidence="3 4">
    <name type="scientific">Pseudonocardia humida</name>
    <dbReference type="NCBI Taxonomy" id="2800819"/>
    <lineage>
        <taxon>Bacteria</taxon>
        <taxon>Bacillati</taxon>
        <taxon>Actinomycetota</taxon>
        <taxon>Actinomycetes</taxon>
        <taxon>Pseudonocardiales</taxon>
        <taxon>Pseudonocardiaceae</taxon>
        <taxon>Pseudonocardia</taxon>
    </lineage>
</organism>
<accession>A0ABT1A419</accession>
<gene>
    <name evidence="3" type="ORF">KDL28_21770</name>
</gene>
<evidence type="ECO:0000256" key="1">
    <source>
        <dbReference type="PROSITE-ProRule" id="PRU00325"/>
    </source>
</evidence>
<dbReference type="Pfam" id="PF04434">
    <property type="entry name" value="SWIM"/>
    <property type="match status" value="1"/>
</dbReference>
<name>A0ABT1A419_9PSEU</name>
<dbReference type="EMBL" id="JAGSOV010000045">
    <property type="protein sequence ID" value="MCO1657693.1"/>
    <property type="molecule type" value="Genomic_DNA"/>
</dbReference>
<evidence type="ECO:0000313" key="4">
    <source>
        <dbReference type="Proteomes" id="UP001165283"/>
    </source>
</evidence>
<keyword evidence="1" id="KW-0862">Zinc</keyword>
<dbReference type="InterPro" id="IPR043746">
    <property type="entry name" value="DUF5691"/>
</dbReference>
<dbReference type="Proteomes" id="UP001165283">
    <property type="component" value="Unassembled WGS sequence"/>
</dbReference>
<evidence type="ECO:0000313" key="3">
    <source>
        <dbReference type="EMBL" id="MCO1657693.1"/>
    </source>
</evidence>
<keyword evidence="1" id="KW-0479">Metal-binding</keyword>
<feature type="domain" description="SWIM-type" evidence="2">
    <location>
        <begin position="45"/>
        <end position="78"/>
    </location>
</feature>
<reference evidence="3" key="1">
    <citation type="submission" date="2021-04" db="EMBL/GenBank/DDBJ databases">
        <title>Pseudonocardia sp. nov., isolated from sandy soil of mangrove forest.</title>
        <authorList>
            <person name="Zan Z."/>
            <person name="Huang R."/>
            <person name="Liu W."/>
        </authorList>
    </citation>
    <scope>NUCLEOTIDE SEQUENCE</scope>
    <source>
        <strain evidence="3">S2-4</strain>
    </source>
</reference>